<evidence type="ECO:0000313" key="1">
    <source>
        <dbReference type="EMBL" id="QPT09842.1"/>
    </source>
</evidence>
<dbReference type="Proteomes" id="UP000594836">
    <property type="component" value="Chromosome"/>
</dbReference>
<dbReference type="AlphaFoldDB" id="A0A7T3AC48"/>
<reference evidence="1 2" key="1">
    <citation type="submission" date="2020-12" db="EMBL/GenBank/DDBJ databases">
        <title>FDA dAtabase for Regulatory Grade micrObial Sequences (FDA-ARGOS): Supporting development and validation of Infectious Disease Dx tests.</title>
        <authorList>
            <person name="Sproer C."/>
            <person name="Gronow S."/>
            <person name="Severitt S."/>
            <person name="Schroder I."/>
            <person name="Tallon L."/>
            <person name="Sadzewicz L."/>
            <person name="Zhao X."/>
            <person name="Boylan J."/>
            <person name="Ott S."/>
            <person name="Bowen H."/>
            <person name="Vavikolanu K."/>
            <person name="Mehta A."/>
            <person name="Aluvathingal J."/>
            <person name="Nadendla S."/>
            <person name="Lowell S."/>
            <person name="Myers T."/>
            <person name="Yan Y."/>
            <person name="Sichtig H."/>
        </authorList>
    </citation>
    <scope>NUCLEOTIDE SEQUENCE [LARGE SCALE GENOMIC DNA]</scope>
    <source>
        <strain evidence="1 2">FDAARGOS_881</strain>
    </source>
</reference>
<gene>
    <name evidence="1" type="ORF">I6G38_06265</name>
</gene>
<organism evidence="1 2">
    <name type="scientific">Sphingomonas paucimobilis</name>
    <name type="common">Pseudomonas paucimobilis</name>
    <dbReference type="NCBI Taxonomy" id="13689"/>
    <lineage>
        <taxon>Bacteria</taxon>
        <taxon>Pseudomonadati</taxon>
        <taxon>Pseudomonadota</taxon>
        <taxon>Alphaproteobacteria</taxon>
        <taxon>Sphingomonadales</taxon>
        <taxon>Sphingomonadaceae</taxon>
        <taxon>Sphingomonas</taxon>
    </lineage>
</organism>
<sequence length="90" mass="9856">MSVDRATKQRRADGENFGLSAKEEQIMDALDAGERAESVALRFGTGLSTILTMERRYTITTGMLTDFDRRTRASDARYRAALAASGGAYS</sequence>
<protein>
    <submittedName>
        <fullName evidence="1">Uncharacterized protein</fullName>
    </submittedName>
</protein>
<accession>A0A7T3AC48</accession>
<evidence type="ECO:0000313" key="2">
    <source>
        <dbReference type="Proteomes" id="UP000594836"/>
    </source>
</evidence>
<dbReference type="RefSeq" id="WP_197939234.1">
    <property type="nucleotide sequence ID" value="NZ_CP065713.1"/>
</dbReference>
<proteinExistence type="predicted"/>
<dbReference type="EMBL" id="CP065713">
    <property type="protein sequence ID" value="QPT09842.1"/>
    <property type="molecule type" value="Genomic_DNA"/>
</dbReference>
<name>A0A7T3AC48_SPHPI</name>